<keyword evidence="1" id="KW-1133">Transmembrane helix</keyword>
<feature type="transmembrane region" description="Helical" evidence="1">
    <location>
        <begin position="94"/>
        <end position="119"/>
    </location>
</feature>
<evidence type="ECO:0000313" key="2">
    <source>
        <dbReference type="EMBL" id="MBX23804.1"/>
    </source>
</evidence>
<reference evidence="2" key="1">
    <citation type="submission" date="2018-02" db="EMBL/GenBank/DDBJ databases">
        <title>Rhizophora mucronata_Transcriptome.</title>
        <authorList>
            <person name="Meera S.P."/>
            <person name="Sreeshan A."/>
            <person name="Augustine A."/>
        </authorList>
    </citation>
    <scope>NUCLEOTIDE SEQUENCE</scope>
    <source>
        <tissue evidence="2">Leaf</tissue>
    </source>
</reference>
<keyword evidence="1" id="KW-0472">Membrane</keyword>
<name>A0A2P2M0Q1_RHIMU</name>
<evidence type="ECO:0000256" key="1">
    <source>
        <dbReference type="SAM" id="Phobius"/>
    </source>
</evidence>
<protein>
    <submittedName>
        <fullName evidence="2">Uncharacterized protein</fullName>
    </submittedName>
</protein>
<sequence length="184" mass="21066">MELDDDDWGLSAEDFDFLERDAQQRIAQQQLQQQQCSFSSSSSCFLNQNQQNLRDNTQANFDSFSYKVDSLLPEHNTLPSLVAPMAKSGQSLYVLYQTLCSMFDFFFFFIFVGFIWGFLPSIFDRIKILLGFICYSMDCFSPVNELLLPLAICFLLVATCNNHCVALKIISGLLVFMGNVWCFV</sequence>
<dbReference type="EMBL" id="GGEC01043320">
    <property type="protein sequence ID" value="MBX23804.1"/>
    <property type="molecule type" value="Transcribed_RNA"/>
</dbReference>
<accession>A0A2P2M0Q1</accession>
<keyword evidence="1" id="KW-0812">Transmembrane</keyword>
<dbReference type="AlphaFoldDB" id="A0A2P2M0Q1"/>
<organism evidence="2">
    <name type="scientific">Rhizophora mucronata</name>
    <name type="common">Asiatic mangrove</name>
    <dbReference type="NCBI Taxonomy" id="61149"/>
    <lineage>
        <taxon>Eukaryota</taxon>
        <taxon>Viridiplantae</taxon>
        <taxon>Streptophyta</taxon>
        <taxon>Embryophyta</taxon>
        <taxon>Tracheophyta</taxon>
        <taxon>Spermatophyta</taxon>
        <taxon>Magnoliopsida</taxon>
        <taxon>eudicotyledons</taxon>
        <taxon>Gunneridae</taxon>
        <taxon>Pentapetalae</taxon>
        <taxon>rosids</taxon>
        <taxon>fabids</taxon>
        <taxon>Malpighiales</taxon>
        <taxon>Rhizophoraceae</taxon>
        <taxon>Rhizophora</taxon>
    </lineage>
</organism>
<proteinExistence type="predicted"/>